<proteinExistence type="predicted"/>
<feature type="non-terminal residue" evidence="1">
    <location>
        <position position="95"/>
    </location>
</feature>
<dbReference type="InterPro" id="IPR032466">
    <property type="entry name" value="Metal_Hydrolase"/>
</dbReference>
<comment type="caution">
    <text evidence="1">The sequence shown here is derived from an EMBL/GenBank/DDBJ whole genome shotgun (WGS) entry which is preliminary data.</text>
</comment>
<protein>
    <recommendedName>
        <fullName evidence="3">Amidohydrolase</fullName>
    </recommendedName>
</protein>
<gene>
    <name evidence="1" type="ORF">SE17_40725</name>
</gene>
<evidence type="ECO:0000313" key="1">
    <source>
        <dbReference type="EMBL" id="KPV47945.1"/>
    </source>
</evidence>
<name>A0A0P9CY31_9CHLR</name>
<dbReference type="Proteomes" id="UP000050509">
    <property type="component" value="Unassembled WGS sequence"/>
</dbReference>
<dbReference type="EMBL" id="LJCR01003085">
    <property type="protein sequence ID" value="KPV47945.1"/>
    <property type="molecule type" value="Genomic_DNA"/>
</dbReference>
<reference evidence="1 2" key="1">
    <citation type="submission" date="2015-09" db="EMBL/GenBank/DDBJ databases">
        <title>Draft genome sequence of Kouleothrix aurantiaca JCM 19913.</title>
        <authorList>
            <person name="Hemp J."/>
        </authorList>
    </citation>
    <scope>NUCLEOTIDE SEQUENCE [LARGE SCALE GENOMIC DNA]</scope>
    <source>
        <strain evidence="1 2">COM-B</strain>
    </source>
</reference>
<sequence>MLLSEYRPRPALVTRATQIERPRFPVIDAHNHLGPEFGGGWDNRPLDELLAAMDAADVRVLVDLDGGWGNDIFERHLVKFKHGAPERFRVFGGVD</sequence>
<dbReference type="SUPFAM" id="SSF51556">
    <property type="entry name" value="Metallo-dependent hydrolases"/>
    <property type="match status" value="1"/>
</dbReference>
<evidence type="ECO:0008006" key="3">
    <source>
        <dbReference type="Google" id="ProtNLM"/>
    </source>
</evidence>
<organism evidence="1 2">
    <name type="scientific">Kouleothrix aurantiaca</name>
    <dbReference type="NCBI Taxonomy" id="186479"/>
    <lineage>
        <taxon>Bacteria</taxon>
        <taxon>Bacillati</taxon>
        <taxon>Chloroflexota</taxon>
        <taxon>Chloroflexia</taxon>
        <taxon>Chloroflexales</taxon>
        <taxon>Roseiflexineae</taxon>
        <taxon>Roseiflexaceae</taxon>
        <taxon>Kouleothrix</taxon>
    </lineage>
</organism>
<dbReference type="AlphaFoldDB" id="A0A0P9CY31"/>
<accession>A0A0P9CY31</accession>
<evidence type="ECO:0000313" key="2">
    <source>
        <dbReference type="Proteomes" id="UP000050509"/>
    </source>
</evidence>
<keyword evidence="2" id="KW-1185">Reference proteome</keyword>